<evidence type="ECO:0000256" key="1">
    <source>
        <dbReference type="ARBA" id="ARBA00004272"/>
    </source>
</evidence>
<comment type="subcellular location">
    <subcellularLocation>
        <location evidence="1">Cell projection</location>
        <location evidence="1">Cilium membrane</location>
        <topology evidence="1">Multi-pass membrane protein</topology>
    </subcellularLocation>
</comment>
<protein>
    <recommendedName>
        <fullName evidence="3">Transmembrane protein 231</fullName>
    </recommendedName>
</protein>
<comment type="function">
    <text evidence="11">Transmembrane component of the tectonic-like complex, a complex localized at the transition zone of primary cilia and acting as a barrier that prevents diffusion of transmembrane proteins between the cilia and plasma membranes. Required for ciliogenesis and sonic hedgehog/SHH signaling.</text>
</comment>
<dbReference type="InterPro" id="IPR015257">
    <property type="entry name" value="Maf1"/>
</dbReference>
<keyword evidence="6 12" id="KW-1133">Transmembrane helix</keyword>
<evidence type="ECO:0000256" key="11">
    <source>
        <dbReference type="ARBA" id="ARBA00024803"/>
    </source>
</evidence>
<organism evidence="13 14">
    <name type="scientific">Plasmodiophora brassicae</name>
    <name type="common">Clubroot disease agent</name>
    <dbReference type="NCBI Taxonomy" id="37360"/>
    <lineage>
        <taxon>Eukaryota</taxon>
        <taxon>Sar</taxon>
        <taxon>Rhizaria</taxon>
        <taxon>Endomyxa</taxon>
        <taxon>Phytomyxea</taxon>
        <taxon>Plasmodiophorida</taxon>
        <taxon>Plasmodiophoridae</taxon>
        <taxon>Plasmodiophora</taxon>
    </lineage>
</organism>
<evidence type="ECO:0000256" key="12">
    <source>
        <dbReference type="SAM" id="Phobius"/>
    </source>
</evidence>
<evidence type="ECO:0000256" key="6">
    <source>
        <dbReference type="ARBA" id="ARBA00022989"/>
    </source>
</evidence>
<keyword evidence="10" id="KW-0966">Cell projection</keyword>
<keyword evidence="13" id="KW-0496">Mitochondrion</keyword>
<feature type="transmembrane region" description="Helical" evidence="12">
    <location>
        <begin position="20"/>
        <end position="41"/>
    </location>
</feature>
<keyword evidence="9" id="KW-0325">Glycoprotein</keyword>
<evidence type="ECO:0000256" key="7">
    <source>
        <dbReference type="ARBA" id="ARBA00023069"/>
    </source>
</evidence>
<keyword evidence="8 12" id="KW-0472">Membrane</keyword>
<evidence type="ECO:0000256" key="9">
    <source>
        <dbReference type="ARBA" id="ARBA00023180"/>
    </source>
</evidence>
<proteinExistence type="inferred from homology"/>
<dbReference type="EMBL" id="OVEO01000003">
    <property type="protein sequence ID" value="SPQ94637.1"/>
    <property type="molecule type" value="Genomic_DNA"/>
</dbReference>
<dbReference type="GO" id="GO:0032880">
    <property type="term" value="P:regulation of protein localization"/>
    <property type="evidence" value="ECO:0007669"/>
    <property type="project" value="TreeGrafter"/>
</dbReference>
<dbReference type="Pfam" id="PF10149">
    <property type="entry name" value="TM231"/>
    <property type="match status" value="1"/>
</dbReference>
<dbReference type="InterPro" id="IPR038564">
    <property type="entry name" value="Maf1_sf"/>
</dbReference>
<evidence type="ECO:0000256" key="3">
    <source>
        <dbReference type="ARBA" id="ARBA00015087"/>
    </source>
</evidence>
<keyword evidence="7" id="KW-0969">Cilium</keyword>
<comment type="similarity">
    <text evidence="2">Belongs to the TMEM231 family.</text>
</comment>
<feature type="transmembrane region" description="Helical" evidence="12">
    <location>
        <begin position="254"/>
        <end position="275"/>
    </location>
</feature>
<evidence type="ECO:0000256" key="8">
    <source>
        <dbReference type="ARBA" id="ARBA00023136"/>
    </source>
</evidence>
<evidence type="ECO:0000256" key="5">
    <source>
        <dbReference type="ARBA" id="ARBA00022692"/>
    </source>
</evidence>
<dbReference type="GO" id="GO:0035869">
    <property type="term" value="C:ciliary transition zone"/>
    <property type="evidence" value="ECO:0007669"/>
    <property type="project" value="TreeGrafter"/>
</dbReference>
<dbReference type="AlphaFoldDB" id="A0A3P3Y387"/>
<gene>
    <name evidence="13" type="ORF">PLBR_LOCUS1852</name>
</gene>
<evidence type="ECO:0000256" key="10">
    <source>
        <dbReference type="ARBA" id="ARBA00023273"/>
    </source>
</evidence>
<accession>A0A3P3Y387</accession>
<sequence>MVQVFKRDLSIRHYAPFLSLANLFRICAYVAVAVLAFVFAYDSGDLWKKQGTYLEQPKVQLRTEAIMVLTTVATSTGVVSRRIWSTMSDLNNLIPSARLLAGTFRSSQTDSNRDGIVDYINVNVIVPVDTTFTDKVKMQMNAIAIAEHESTLPGVMFSSAGPLLFQQRTPLITTTKITDYASDPTIPNAVSSYSNFDFDHWILSFTQRNETVAFSDPAPKWLLGTDNRFQVNVTMQVPTQTIQYVPAFSEVAKFAWIQVASIGALLYVLIVYWLGSYVYAGQVLQTEVRTDAGFILGAARRRTVERGMRYIDSPELEGLNQHLSAVDLGNRVVNARLEAYTCRPYKEDKRLLTEINGQFESSNGAICNSPLGSMRLPSTRKLLSQLISTLNQSFVDYDFSAAKPDDFQRVSSDDAALAINMHCLGPLEKLHPDLKERFWHTLDDFIDLNASDIFQYVPNLDSDVFTLGKLFSINFFIINRKKRRLVFFACAAVSGMHAINSMHRPMETMMDLQDVSEPDDDECVSSEEDLGCRNIASSWLGSVTVVDGESSAAV</sequence>
<keyword evidence="5 12" id="KW-0812">Transmembrane</keyword>
<dbReference type="GO" id="GO:0060271">
    <property type="term" value="P:cilium assembly"/>
    <property type="evidence" value="ECO:0007669"/>
    <property type="project" value="TreeGrafter"/>
</dbReference>
<dbReference type="Pfam" id="PF09174">
    <property type="entry name" value="Maf1"/>
    <property type="match status" value="1"/>
</dbReference>
<reference evidence="13 14" key="1">
    <citation type="submission" date="2018-03" db="EMBL/GenBank/DDBJ databases">
        <authorList>
            <person name="Fogelqvist J."/>
        </authorList>
    </citation>
    <scope>NUCLEOTIDE SEQUENCE [LARGE SCALE GENOMIC DNA]</scope>
</reference>
<dbReference type="PANTHER" id="PTHR14605:SF1">
    <property type="entry name" value="TRANSMEMBRANE PROTEIN 231"/>
    <property type="match status" value="1"/>
</dbReference>
<dbReference type="GO" id="GO:0060170">
    <property type="term" value="C:ciliary membrane"/>
    <property type="evidence" value="ECO:0007669"/>
    <property type="project" value="UniProtKB-SubCell"/>
</dbReference>
<evidence type="ECO:0000256" key="4">
    <source>
        <dbReference type="ARBA" id="ARBA00022475"/>
    </source>
</evidence>
<geneLocation type="mitochondrion" evidence="13"/>
<dbReference type="InterPro" id="IPR019306">
    <property type="entry name" value="TMEM231"/>
</dbReference>
<dbReference type="Gene3D" id="3.40.1000.50">
    <property type="entry name" value="Repressor of RNA polymerase III transcription Maf1"/>
    <property type="match status" value="1"/>
</dbReference>
<dbReference type="GO" id="GO:0016480">
    <property type="term" value="P:negative regulation of transcription by RNA polymerase III"/>
    <property type="evidence" value="ECO:0007669"/>
    <property type="project" value="InterPro"/>
</dbReference>
<keyword evidence="4" id="KW-1003">Cell membrane</keyword>
<dbReference type="Proteomes" id="UP000290189">
    <property type="component" value="Unassembled WGS sequence"/>
</dbReference>
<evidence type="ECO:0000313" key="14">
    <source>
        <dbReference type="Proteomes" id="UP000290189"/>
    </source>
</evidence>
<evidence type="ECO:0000313" key="13">
    <source>
        <dbReference type="EMBL" id="SPQ94637.1"/>
    </source>
</evidence>
<name>A0A3P3Y387_PLABS</name>
<dbReference type="PANTHER" id="PTHR14605">
    <property type="entry name" value="CHST5 PROTEIN"/>
    <property type="match status" value="1"/>
</dbReference>
<evidence type="ECO:0000256" key="2">
    <source>
        <dbReference type="ARBA" id="ARBA00009082"/>
    </source>
</evidence>